<dbReference type="PANTHER" id="PTHR24347">
    <property type="entry name" value="SERINE/THREONINE-PROTEIN KINASE"/>
    <property type="match status" value="1"/>
</dbReference>
<dbReference type="AlphaFoldDB" id="A0A9Q1JAR8"/>
<dbReference type="OrthoDB" id="2570713at2759"/>
<protein>
    <recommendedName>
        <fullName evidence="1">Protein kinase domain-containing protein</fullName>
    </recommendedName>
</protein>
<dbReference type="Proteomes" id="UP001152622">
    <property type="component" value="Chromosome 2"/>
</dbReference>
<sequence>MCEALWSRRWKMRFRDLYAEEHVAELLQQILSAVDYLHSSYIVHLDLKSENMLVKDHNLLKIVDLGSAQTFTPGQTPSVEHIQEMKESKGWSCP</sequence>
<reference evidence="2" key="1">
    <citation type="journal article" date="2023" name="Science">
        <title>Genome structures resolve the early diversification of teleost fishes.</title>
        <authorList>
            <person name="Parey E."/>
            <person name="Louis A."/>
            <person name="Montfort J."/>
            <person name="Bouchez O."/>
            <person name="Roques C."/>
            <person name="Iampietro C."/>
            <person name="Lluch J."/>
            <person name="Castinel A."/>
            <person name="Donnadieu C."/>
            <person name="Desvignes T."/>
            <person name="Floi Bucao C."/>
            <person name="Jouanno E."/>
            <person name="Wen M."/>
            <person name="Mejri S."/>
            <person name="Dirks R."/>
            <person name="Jansen H."/>
            <person name="Henkel C."/>
            <person name="Chen W.J."/>
            <person name="Zahm M."/>
            <person name="Cabau C."/>
            <person name="Klopp C."/>
            <person name="Thompson A.W."/>
            <person name="Robinson-Rechavi M."/>
            <person name="Braasch I."/>
            <person name="Lecointre G."/>
            <person name="Bobe J."/>
            <person name="Postlethwait J.H."/>
            <person name="Berthelot C."/>
            <person name="Roest Crollius H."/>
            <person name="Guiguen Y."/>
        </authorList>
    </citation>
    <scope>NUCLEOTIDE SEQUENCE</scope>
    <source>
        <strain evidence="2">WJC10195</strain>
    </source>
</reference>
<evidence type="ECO:0000313" key="2">
    <source>
        <dbReference type="EMBL" id="KAJ8375512.1"/>
    </source>
</evidence>
<gene>
    <name evidence="2" type="ORF">SKAU_G00060920</name>
</gene>
<dbReference type="InterPro" id="IPR008271">
    <property type="entry name" value="Ser/Thr_kinase_AS"/>
</dbReference>
<dbReference type="EMBL" id="JAINUF010000002">
    <property type="protein sequence ID" value="KAJ8375512.1"/>
    <property type="molecule type" value="Genomic_DNA"/>
</dbReference>
<dbReference type="PROSITE" id="PS00108">
    <property type="entry name" value="PROTEIN_KINASE_ST"/>
    <property type="match status" value="1"/>
</dbReference>
<feature type="domain" description="Protein kinase" evidence="1">
    <location>
        <begin position="1"/>
        <end position="94"/>
    </location>
</feature>
<proteinExistence type="predicted"/>
<dbReference type="GO" id="GO:0004672">
    <property type="term" value="F:protein kinase activity"/>
    <property type="evidence" value="ECO:0007669"/>
    <property type="project" value="InterPro"/>
</dbReference>
<dbReference type="InterPro" id="IPR000719">
    <property type="entry name" value="Prot_kinase_dom"/>
</dbReference>
<dbReference type="PROSITE" id="PS50011">
    <property type="entry name" value="PROTEIN_KINASE_DOM"/>
    <property type="match status" value="1"/>
</dbReference>
<keyword evidence="3" id="KW-1185">Reference proteome</keyword>
<organism evidence="2 3">
    <name type="scientific">Synaphobranchus kaupii</name>
    <name type="common">Kaup's arrowtooth eel</name>
    <dbReference type="NCBI Taxonomy" id="118154"/>
    <lineage>
        <taxon>Eukaryota</taxon>
        <taxon>Metazoa</taxon>
        <taxon>Chordata</taxon>
        <taxon>Craniata</taxon>
        <taxon>Vertebrata</taxon>
        <taxon>Euteleostomi</taxon>
        <taxon>Actinopterygii</taxon>
        <taxon>Neopterygii</taxon>
        <taxon>Teleostei</taxon>
        <taxon>Anguilliformes</taxon>
        <taxon>Synaphobranchidae</taxon>
        <taxon>Synaphobranchus</taxon>
    </lineage>
</organism>
<evidence type="ECO:0000313" key="3">
    <source>
        <dbReference type="Proteomes" id="UP001152622"/>
    </source>
</evidence>
<dbReference type="GO" id="GO:0005524">
    <property type="term" value="F:ATP binding"/>
    <property type="evidence" value="ECO:0007669"/>
    <property type="project" value="InterPro"/>
</dbReference>
<dbReference type="Pfam" id="PF00069">
    <property type="entry name" value="Pkinase"/>
    <property type="match status" value="1"/>
</dbReference>
<evidence type="ECO:0000259" key="1">
    <source>
        <dbReference type="PROSITE" id="PS50011"/>
    </source>
</evidence>
<dbReference type="SUPFAM" id="SSF56112">
    <property type="entry name" value="Protein kinase-like (PK-like)"/>
    <property type="match status" value="1"/>
</dbReference>
<accession>A0A9Q1JAR8</accession>
<comment type="caution">
    <text evidence="2">The sequence shown here is derived from an EMBL/GenBank/DDBJ whole genome shotgun (WGS) entry which is preliminary data.</text>
</comment>
<dbReference type="InterPro" id="IPR011009">
    <property type="entry name" value="Kinase-like_dom_sf"/>
</dbReference>
<name>A0A9Q1JAR8_SYNKA</name>
<dbReference type="Gene3D" id="1.10.510.10">
    <property type="entry name" value="Transferase(Phosphotransferase) domain 1"/>
    <property type="match status" value="1"/>
</dbReference>